<dbReference type="PANTHER" id="PTHR21663:SF0">
    <property type="entry name" value="HEAT REPEAT-CONTAINING PROTEIN 5B"/>
    <property type="match status" value="1"/>
</dbReference>
<evidence type="ECO:0000259" key="3">
    <source>
        <dbReference type="SMART" id="SM01349"/>
    </source>
</evidence>
<evidence type="ECO:0000256" key="1">
    <source>
        <dbReference type="ARBA" id="ARBA00008304"/>
    </source>
</evidence>
<accession>A0A137PGV0</accession>
<dbReference type="GO" id="GO:0030139">
    <property type="term" value="C:endocytic vesicle"/>
    <property type="evidence" value="ECO:0007669"/>
    <property type="project" value="TreeGrafter"/>
</dbReference>
<evidence type="ECO:0000313" key="5">
    <source>
        <dbReference type="Proteomes" id="UP000070444"/>
    </source>
</evidence>
<sequence length="2023" mass="226103">MNSYNSDPKIIISQFKNFDSTKLETLDDEIKNVSTLNDIEIQLGKIYQLPGDKSKVKEYEMQLLHLISSPVWNPSILASNSFSRCFRYIITSSSYTQVTDTLGKLLDAFNSKESISLEKKSTIIECIGLMLESKGSMMNSFVNDLCLLLFKNWRTSTEGTPLRLNILITLEKLTQHCGSSFNENLCKDVYKMAKQTMSDKCNAYKEVAVKILLAMVLHCPNSAQFYLKEEIPALVKYFDNSSYLFRKNLAAYIATMIAGSQVPMSKVLIEKPKKSNKLGIQGSGKSNPAASKDTLPSIPPLSEVLEVLSASYSKPLSSQDSLSGIIATYICLFTKLGTTFIEANYSEIVKHLLTKLVPGQSFTPATPFEALAARQRCRRIFQDITQNILSEQGQIHAVKTLGDIMTEWVHQTAKADKAGSQISTWGIICAVDEVGHLIEVLGDAAGMVQDSVLDPLMMLLDHHGYSIQISASWSLRTFCISFPSVITNLMHRFTTWLNAKFISSEASQTSIIRQGVGYGYALGALLSATAINSHSVSDDFGSLIYTLSSEILNKNASFQSLNSTDPIVFQFYSSQVQVGWTLMSGLMCLGPNFVRLYLPQIMLHFHAFIQKIPTEFNFRKVSSQMEALESVQSHEGALQALYLLISYNQNLITSSKIHKQVIKLLIQSSQFIEDCQVTISNFGERELSLVNIKKFCENVHMIRKRIMQCFSILPSAVSDDSLAPLLTKLSINTITHSSQKESLVTWTDEDIVTDWIKWLGTGFSMTSCFHRRNIGLSNWCPDPTKFFDKSIIPFDSSSKLDSYVLDLLILNPTFAAKEYDPISLFMWQANCDQRDGKFISLCSTVSSLSDVAASLFGLVFPNLSSSAQSSALESLLKSLKEKPEKLQEDSRPLVNALFALLSALKTIDQHSGKQIDQKVPKFNGDKAITIAEELVQLGLTSSHPEIAELSANCISLLCKHSNKSIATRQVKFYLDKILAESDSIVRSSSLLCISQIYNSVGSQLSATNISSILNVLFSLFQDPHPLVHLNAIQTLTSICNSTGFSFSSHISQSLQRLFQLLVSNSHLPNSKGYSNHGNFNHFVLKQNCGKALNTIISILGPDVATQSTIYVSIKTIMEELFNDPEELVAIEYLKCIQLMIMFNFNQLDIPRIVSYLCIKMHSLEDQLQRIAANCLYQLVQKDASAVLTYSGTGLISRLFFLLDQQPHLEEVIAVLKVLISHSKETEYSQWFKVLHTVLVKHDVTNIGSIINSAIETNDLDEEFGSLNLNKDSEAKTPPDSTLGEFFNHQGCSRWQTQLVALQIMNQFITIDSANKENSFLIPRFGDLIKLSFSAATASIDQIRLEGYLLLHRLILEYHTVPVPQMTDMMIIDEYQPQITAALAPAINGEFSAEVTSKAIEVAATYLIKGSFEIKSAGRLIKLLVSSLEHIVNKQPSHTTTSTFNESDKFNAYSTIPVILAVQSAWCRIILHTTSKANFSSIYYPHLESLSTVFYSTLKNFAYLKLDPSLVSLMDQVDESGDTNLTSGLDFTHSLSNRSWILNEYSKHWILILKATSYLIDTDHTEFIKPLAPTHPEPCSQPTNLFWIVFGLCVENLSFHSNSHNINSPQTSLACLSSLKSIFIPSIAGQYFLENSIFFELLQIFERYKLTNNSKIILEIVLVLNQIVNSYGKEYLYSDSEADVQSLDQDKGYQVYSFYVGILSSIIPGINSSKDAALSKSSEEDILNIIYHIGEALEAITCMATKESFYVISLHLFTFILLDPRFESLGLKIIKPLKSILTKSNPTTAKEFMVKSLKNYFTKIQPANLDINVARQCIMAATVSLLALSQETLDKELVNQYIGCLSHCIMHPNHTVSSNGLQCARLLVNRLHDKNADLAEISQKICKITLFRISSQIKSKEANTGAIDEFLSEGLITLRMIYEHEPDIHSILFKLILEVFLKLSQPDQSSIIEIAAKHPAEFRSAVQSLSPENQQKLKSVIQNTTNSEDSFDEDEDDFSDDDDNYTSSYTAQPQSTIQLKESFL</sequence>
<proteinExistence type="inferred from homology"/>
<dbReference type="InterPro" id="IPR040108">
    <property type="entry name" value="Laa1/Sip1/HEATR5"/>
</dbReference>
<reference evidence="4 5" key="1">
    <citation type="journal article" date="2015" name="Genome Biol. Evol.">
        <title>Phylogenomic analyses indicate that early fungi evolved digesting cell walls of algal ancestors of land plants.</title>
        <authorList>
            <person name="Chang Y."/>
            <person name="Wang S."/>
            <person name="Sekimoto S."/>
            <person name="Aerts A.L."/>
            <person name="Choi C."/>
            <person name="Clum A."/>
            <person name="LaButti K.M."/>
            <person name="Lindquist E.A."/>
            <person name="Yee Ngan C."/>
            <person name="Ohm R.A."/>
            <person name="Salamov A.A."/>
            <person name="Grigoriev I.V."/>
            <person name="Spatafora J.W."/>
            <person name="Berbee M.L."/>
        </authorList>
    </citation>
    <scope>NUCLEOTIDE SEQUENCE [LARGE SCALE GENOMIC DNA]</scope>
    <source>
        <strain evidence="4 5">NRRL 28638</strain>
    </source>
</reference>
<evidence type="ECO:0000256" key="2">
    <source>
        <dbReference type="SAM" id="MobiDB-lite"/>
    </source>
</evidence>
<feature type="compositionally biased region" description="Acidic residues" evidence="2">
    <location>
        <begin position="1988"/>
        <end position="2003"/>
    </location>
</feature>
<dbReference type="InterPro" id="IPR034085">
    <property type="entry name" value="TOG"/>
</dbReference>
<dbReference type="InterPro" id="IPR016024">
    <property type="entry name" value="ARM-type_fold"/>
</dbReference>
<dbReference type="Pfam" id="PF25808">
    <property type="entry name" value="TPR_LAA1_C"/>
    <property type="match status" value="1"/>
</dbReference>
<organism evidence="4 5">
    <name type="scientific">Conidiobolus coronatus (strain ATCC 28846 / CBS 209.66 / NRRL 28638)</name>
    <name type="common">Delacroixia coronata</name>
    <dbReference type="NCBI Taxonomy" id="796925"/>
    <lineage>
        <taxon>Eukaryota</taxon>
        <taxon>Fungi</taxon>
        <taxon>Fungi incertae sedis</taxon>
        <taxon>Zoopagomycota</taxon>
        <taxon>Entomophthoromycotina</taxon>
        <taxon>Entomophthoromycetes</taxon>
        <taxon>Entomophthorales</taxon>
        <taxon>Ancylistaceae</taxon>
        <taxon>Conidiobolus</taxon>
    </lineage>
</organism>
<dbReference type="SMART" id="SM01349">
    <property type="entry name" value="TOG"/>
    <property type="match status" value="1"/>
</dbReference>
<dbReference type="GO" id="GO:0042147">
    <property type="term" value="P:retrograde transport, endosome to Golgi"/>
    <property type="evidence" value="ECO:0007669"/>
    <property type="project" value="TreeGrafter"/>
</dbReference>
<protein>
    <submittedName>
        <fullName evidence="4">ARM repeat-containing protein</fullName>
    </submittedName>
</protein>
<dbReference type="InterPro" id="IPR046837">
    <property type="entry name" value="Laa1/Sip1/HEATR5-like_HEAT"/>
</dbReference>
<feature type="domain" description="TOG" evidence="3">
    <location>
        <begin position="844"/>
        <end position="1071"/>
    </location>
</feature>
<dbReference type="InterPro" id="IPR011989">
    <property type="entry name" value="ARM-like"/>
</dbReference>
<dbReference type="GO" id="GO:0005829">
    <property type="term" value="C:cytosol"/>
    <property type="evidence" value="ECO:0007669"/>
    <property type="project" value="GOC"/>
</dbReference>
<dbReference type="GO" id="GO:0016020">
    <property type="term" value="C:membrane"/>
    <property type="evidence" value="ECO:0007669"/>
    <property type="project" value="TreeGrafter"/>
</dbReference>
<dbReference type="GO" id="GO:0006897">
    <property type="term" value="P:endocytosis"/>
    <property type="evidence" value="ECO:0007669"/>
    <property type="project" value="TreeGrafter"/>
</dbReference>
<dbReference type="GO" id="GO:0008104">
    <property type="term" value="P:intracellular protein localization"/>
    <property type="evidence" value="ECO:0007669"/>
    <property type="project" value="TreeGrafter"/>
</dbReference>
<feature type="compositionally biased region" description="Polar residues" evidence="2">
    <location>
        <begin position="1967"/>
        <end position="1985"/>
    </location>
</feature>
<dbReference type="Pfam" id="PF25468">
    <property type="entry name" value="HEAT_HEATR5A"/>
    <property type="match status" value="1"/>
</dbReference>
<keyword evidence="5" id="KW-1185">Reference proteome</keyword>
<dbReference type="STRING" id="796925.A0A137PGV0"/>
<dbReference type="InterPro" id="IPR057981">
    <property type="entry name" value="TPR_LAA1-like_C"/>
</dbReference>
<evidence type="ECO:0000313" key="4">
    <source>
        <dbReference type="EMBL" id="KXN74161.1"/>
    </source>
</evidence>
<dbReference type="Pfam" id="PF20210">
    <property type="entry name" value="Laa1_Sip1_HTR5"/>
    <property type="match status" value="1"/>
</dbReference>
<dbReference type="Proteomes" id="UP000070444">
    <property type="component" value="Unassembled WGS sequence"/>
</dbReference>
<dbReference type="EMBL" id="KQ964427">
    <property type="protein sequence ID" value="KXN74161.1"/>
    <property type="molecule type" value="Genomic_DNA"/>
</dbReference>
<dbReference type="PANTHER" id="PTHR21663">
    <property type="entry name" value="HYPOTHETICAL HEAT DOMAIN-CONTAINING"/>
    <property type="match status" value="1"/>
</dbReference>
<comment type="similarity">
    <text evidence="1">Belongs to the HEATR5 family.</text>
</comment>
<dbReference type="GO" id="GO:0005794">
    <property type="term" value="C:Golgi apparatus"/>
    <property type="evidence" value="ECO:0007669"/>
    <property type="project" value="TreeGrafter"/>
</dbReference>
<dbReference type="OMA" id="YPQVIQE"/>
<dbReference type="SUPFAM" id="SSF48371">
    <property type="entry name" value="ARM repeat"/>
    <property type="match status" value="2"/>
</dbReference>
<feature type="region of interest" description="Disordered" evidence="2">
    <location>
        <begin position="1967"/>
        <end position="2010"/>
    </location>
</feature>
<gene>
    <name evidence="4" type="ORF">CONCODRAFT_77015</name>
</gene>
<dbReference type="Gene3D" id="1.25.10.10">
    <property type="entry name" value="Leucine-rich Repeat Variant"/>
    <property type="match status" value="2"/>
</dbReference>
<dbReference type="OrthoDB" id="192608at2759"/>
<name>A0A137PGV0_CONC2</name>